<sequence>MQSVDLHLLPHFDALISLRSVSKAAAQLGITQPAMSSALSRLRHLFGDPLLIRHGNSLLPTERAMHLHREFRPFLEAWRSETLAGSDFDPAAAHKRYSLYASDYIQFVALPGLVARLRAVAPNIRLRVLPPTPHGGLDMLTQNHIELYIGHYPDPPDSLRACFLFEESACCLVRAGHPLLARPWNMDTFLDHEHIDAVGHSGYFNIQLDAALSEQGRRRRVAMVLSSYLAVPFVVRDTDLVATLPASMASALAPSSGTVVLPAPLPLPRLRISLFWHERHQADAPHAWLRRFILQEADALAGRHGVARAPGKD</sequence>
<keyword evidence="7" id="KW-1185">Reference proteome</keyword>
<dbReference type="Gene3D" id="3.40.190.10">
    <property type="entry name" value="Periplasmic binding protein-like II"/>
    <property type="match status" value="2"/>
</dbReference>
<dbReference type="SUPFAM" id="SSF46785">
    <property type="entry name" value="Winged helix' DNA-binding domain"/>
    <property type="match status" value="1"/>
</dbReference>
<keyword evidence="4" id="KW-0804">Transcription</keyword>
<dbReference type="GO" id="GO:0003677">
    <property type="term" value="F:DNA binding"/>
    <property type="evidence" value="ECO:0007669"/>
    <property type="project" value="UniProtKB-KW"/>
</dbReference>
<dbReference type="AlphaFoldDB" id="A0A4Q1HQJ8"/>
<protein>
    <submittedName>
        <fullName evidence="6">LysR family transcriptional regulator</fullName>
    </submittedName>
</protein>
<dbReference type="GO" id="GO:0003700">
    <property type="term" value="F:DNA-binding transcription factor activity"/>
    <property type="evidence" value="ECO:0007669"/>
    <property type="project" value="InterPro"/>
</dbReference>
<evidence type="ECO:0000313" key="6">
    <source>
        <dbReference type="EMBL" id="RXN93374.1"/>
    </source>
</evidence>
<dbReference type="Proteomes" id="UP000290849">
    <property type="component" value="Unassembled WGS sequence"/>
</dbReference>
<dbReference type="Pfam" id="PF00126">
    <property type="entry name" value="HTH_1"/>
    <property type="match status" value="1"/>
</dbReference>
<dbReference type="CDD" id="cd08417">
    <property type="entry name" value="PBP2_Nitroaromatics_like"/>
    <property type="match status" value="1"/>
</dbReference>
<evidence type="ECO:0000256" key="3">
    <source>
        <dbReference type="ARBA" id="ARBA00023125"/>
    </source>
</evidence>
<evidence type="ECO:0000313" key="7">
    <source>
        <dbReference type="Proteomes" id="UP000290849"/>
    </source>
</evidence>
<dbReference type="PANTHER" id="PTHR30118">
    <property type="entry name" value="HTH-TYPE TRANSCRIPTIONAL REGULATOR LEUO-RELATED"/>
    <property type="match status" value="1"/>
</dbReference>
<evidence type="ECO:0000259" key="5">
    <source>
        <dbReference type="PROSITE" id="PS50931"/>
    </source>
</evidence>
<comment type="caution">
    <text evidence="6">The sequence shown here is derived from an EMBL/GenBank/DDBJ whole genome shotgun (WGS) entry which is preliminary data.</text>
</comment>
<dbReference type="Gene3D" id="1.10.10.10">
    <property type="entry name" value="Winged helix-like DNA-binding domain superfamily/Winged helix DNA-binding domain"/>
    <property type="match status" value="1"/>
</dbReference>
<dbReference type="EMBL" id="PYAL01000001">
    <property type="protein sequence ID" value="RXN93374.1"/>
    <property type="molecule type" value="Genomic_DNA"/>
</dbReference>
<dbReference type="InterPro" id="IPR005119">
    <property type="entry name" value="LysR_subst-bd"/>
</dbReference>
<dbReference type="PRINTS" id="PR00039">
    <property type="entry name" value="HTHLYSR"/>
</dbReference>
<accession>A0A4Q1HQJ8</accession>
<dbReference type="PANTHER" id="PTHR30118:SF15">
    <property type="entry name" value="TRANSCRIPTIONAL REGULATORY PROTEIN"/>
    <property type="match status" value="1"/>
</dbReference>
<gene>
    <name evidence="6" type="ORF">C7R54_06690</name>
</gene>
<dbReference type="SUPFAM" id="SSF53850">
    <property type="entry name" value="Periplasmic binding protein-like II"/>
    <property type="match status" value="1"/>
</dbReference>
<keyword evidence="2" id="KW-0805">Transcription regulation</keyword>
<proteinExistence type="inferred from homology"/>
<dbReference type="PROSITE" id="PS50931">
    <property type="entry name" value="HTH_LYSR"/>
    <property type="match status" value="1"/>
</dbReference>
<evidence type="ECO:0000256" key="2">
    <source>
        <dbReference type="ARBA" id="ARBA00023015"/>
    </source>
</evidence>
<dbReference type="InterPro" id="IPR036388">
    <property type="entry name" value="WH-like_DNA-bd_sf"/>
</dbReference>
<comment type="similarity">
    <text evidence="1">Belongs to the LysR transcriptional regulatory family.</text>
</comment>
<dbReference type="Pfam" id="PF03466">
    <property type="entry name" value="LysR_substrate"/>
    <property type="match status" value="1"/>
</dbReference>
<dbReference type="InterPro" id="IPR036390">
    <property type="entry name" value="WH_DNA-bd_sf"/>
</dbReference>
<dbReference type="InterPro" id="IPR050389">
    <property type="entry name" value="LysR-type_TF"/>
</dbReference>
<reference evidence="6 7" key="1">
    <citation type="journal article" date="2017" name="Int. J. Syst. Evol. Microbiol.">
        <title>Achromobacter aloeverae sp. nov., isolated from the root of Aloe vera (L.) Burm.f.</title>
        <authorList>
            <person name="Kuncharoen N."/>
            <person name="Muramatsu Y."/>
            <person name="Shibata C."/>
            <person name="Kamakura Y."/>
            <person name="Nakagawa Y."/>
            <person name="Tanasupawat S."/>
        </authorList>
    </citation>
    <scope>NUCLEOTIDE SEQUENCE [LARGE SCALE GENOMIC DNA]</scope>
    <source>
        <strain evidence="6 7">AVA-1</strain>
    </source>
</reference>
<keyword evidence="3" id="KW-0238">DNA-binding</keyword>
<evidence type="ECO:0000256" key="4">
    <source>
        <dbReference type="ARBA" id="ARBA00023163"/>
    </source>
</evidence>
<name>A0A4Q1HQJ8_9BURK</name>
<dbReference type="InterPro" id="IPR000847">
    <property type="entry name" value="LysR_HTH_N"/>
</dbReference>
<evidence type="ECO:0000256" key="1">
    <source>
        <dbReference type="ARBA" id="ARBA00009437"/>
    </source>
</evidence>
<dbReference type="InterPro" id="IPR037402">
    <property type="entry name" value="YidZ_PBP2"/>
</dbReference>
<dbReference type="OrthoDB" id="8583877at2"/>
<feature type="domain" description="HTH lysR-type" evidence="5">
    <location>
        <begin position="4"/>
        <end position="61"/>
    </location>
</feature>
<organism evidence="6 7">
    <name type="scientific">Achromobacter aloeverae</name>
    <dbReference type="NCBI Taxonomy" id="1750518"/>
    <lineage>
        <taxon>Bacteria</taxon>
        <taxon>Pseudomonadati</taxon>
        <taxon>Pseudomonadota</taxon>
        <taxon>Betaproteobacteria</taxon>
        <taxon>Burkholderiales</taxon>
        <taxon>Alcaligenaceae</taxon>
        <taxon>Achromobacter</taxon>
    </lineage>
</organism>